<dbReference type="GeneID" id="110204026"/>
<accession>A0A6P5JP44</accession>
<dbReference type="InterPro" id="IPR010326">
    <property type="entry name" value="EXOC3/Sec6"/>
</dbReference>
<dbReference type="RefSeq" id="XP_020836052.1">
    <property type="nucleotide sequence ID" value="XM_020980393.1"/>
</dbReference>
<dbReference type="GO" id="GO:0051601">
    <property type="term" value="P:exocyst localization"/>
    <property type="evidence" value="ECO:0007669"/>
    <property type="project" value="TreeGrafter"/>
</dbReference>
<dbReference type="KEGG" id="pcw:110204026"/>
<protein>
    <submittedName>
        <fullName evidence="2">Exocyst complex component 3-like protein 2</fullName>
    </submittedName>
</protein>
<proteinExistence type="predicted"/>
<keyword evidence="1" id="KW-1185">Reference proteome</keyword>
<name>A0A6P5JP44_PHACI</name>
<gene>
    <name evidence="2" type="primary">LOC110204026</name>
</gene>
<dbReference type="InParanoid" id="A0A6P5JP44"/>
<dbReference type="GO" id="GO:0000145">
    <property type="term" value="C:exocyst"/>
    <property type="evidence" value="ECO:0007669"/>
    <property type="project" value="InterPro"/>
</dbReference>
<organism evidence="1 2">
    <name type="scientific">Phascolarctos cinereus</name>
    <name type="common">Koala</name>
    <dbReference type="NCBI Taxonomy" id="38626"/>
    <lineage>
        <taxon>Eukaryota</taxon>
        <taxon>Metazoa</taxon>
        <taxon>Chordata</taxon>
        <taxon>Craniata</taxon>
        <taxon>Vertebrata</taxon>
        <taxon>Euteleostomi</taxon>
        <taxon>Mammalia</taxon>
        <taxon>Metatheria</taxon>
        <taxon>Diprotodontia</taxon>
        <taxon>Phascolarctidae</taxon>
        <taxon>Phascolarctos</taxon>
    </lineage>
</organism>
<dbReference type="PANTHER" id="PTHR21292:SF7">
    <property type="entry name" value="EXOCYST COMPLEX COMPONENT 3-LIKE 2"/>
    <property type="match status" value="1"/>
</dbReference>
<dbReference type="PANTHER" id="PTHR21292">
    <property type="entry name" value="EXOCYST COMPLEX COMPONENT SEC6-RELATED"/>
    <property type="match status" value="1"/>
</dbReference>
<sequence length="210" mass="23507">MGCQAGYIEASLPVYTMHRGAHVVAQSSFQQWVESFHENPSIRGLPCDTYISQTITLVSCGPPLRSLAERLSHLGPSESEPAWEAAANALDHVTHLSHRVLADLLFEELQPHFSKVMCHKQLTISEALDDIVGTLGAQTLALRRMHDQPYQALVGELHQRPLVQYVEMYCRGLFWVGFRAGGSSSGFWALEIRIPGLTWFRGRLILELDI</sequence>
<evidence type="ECO:0000313" key="1">
    <source>
        <dbReference type="Proteomes" id="UP000515140"/>
    </source>
</evidence>
<dbReference type="GO" id="GO:0000149">
    <property type="term" value="F:SNARE binding"/>
    <property type="evidence" value="ECO:0007669"/>
    <property type="project" value="TreeGrafter"/>
</dbReference>
<reference evidence="2" key="1">
    <citation type="submission" date="2025-08" db="UniProtKB">
        <authorList>
            <consortium name="RefSeq"/>
        </authorList>
    </citation>
    <scope>IDENTIFICATION</scope>
    <source>
        <tissue evidence="2">Spleen</tissue>
    </source>
</reference>
<dbReference type="GO" id="GO:0006887">
    <property type="term" value="P:exocytosis"/>
    <property type="evidence" value="ECO:0007669"/>
    <property type="project" value="InterPro"/>
</dbReference>
<dbReference type="Proteomes" id="UP000515140">
    <property type="component" value="Unplaced"/>
</dbReference>
<evidence type="ECO:0000313" key="2">
    <source>
        <dbReference type="RefSeq" id="XP_020836052.1"/>
    </source>
</evidence>
<dbReference type="AlphaFoldDB" id="A0A6P5JP44"/>